<accession>A0A382YYM1</accession>
<reference evidence="1" key="1">
    <citation type="submission" date="2018-05" db="EMBL/GenBank/DDBJ databases">
        <authorList>
            <person name="Lanie J.A."/>
            <person name="Ng W.-L."/>
            <person name="Kazmierczak K.M."/>
            <person name="Andrzejewski T.M."/>
            <person name="Davidsen T.M."/>
            <person name="Wayne K.J."/>
            <person name="Tettelin H."/>
            <person name="Glass J.I."/>
            <person name="Rusch D."/>
            <person name="Podicherti R."/>
            <person name="Tsui H.-C.T."/>
            <person name="Winkler M.E."/>
        </authorList>
    </citation>
    <scope>NUCLEOTIDE SEQUENCE</scope>
</reference>
<dbReference type="AlphaFoldDB" id="A0A382YYM1"/>
<sequence>NHWDIQASLDNLGCLTMWVSMAFHLGTLEAKGEYIVLQHNDTFYHQDCIDEMIEQMEEEELEYISVDNKKIWISTYLLNKKFLDKYDKEHSGQQVTMRPELGGYVKTKKLGFADAYFFLCKRKFFDNYNIDWYYGDTNHGATIYCLYNDLKYLHLGPYYDNPNWKTESPIKEGEEWGRTLHTYFYKDEPFLTHLKGGFSENKMSAKDFEEEFNSYLQELKNAK</sequence>
<gene>
    <name evidence="1" type="ORF">METZ01_LOCUS441221</name>
</gene>
<dbReference type="SUPFAM" id="SSF53448">
    <property type="entry name" value="Nucleotide-diphospho-sugar transferases"/>
    <property type="match status" value="1"/>
</dbReference>
<dbReference type="Gene3D" id="3.90.550.10">
    <property type="entry name" value="Spore Coat Polysaccharide Biosynthesis Protein SpsA, Chain A"/>
    <property type="match status" value="1"/>
</dbReference>
<organism evidence="1">
    <name type="scientific">marine metagenome</name>
    <dbReference type="NCBI Taxonomy" id="408172"/>
    <lineage>
        <taxon>unclassified sequences</taxon>
        <taxon>metagenomes</taxon>
        <taxon>ecological metagenomes</taxon>
    </lineage>
</organism>
<dbReference type="InterPro" id="IPR029044">
    <property type="entry name" value="Nucleotide-diphossugar_trans"/>
</dbReference>
<feature type="non-terminal residue" evidence="1">
    <location>
        <position position="1"/>
    </location>
</feature>
<protein>
    <submittedName>
        <fullName evidence="1">Uncharacterized protein</fullName>
    </submittedName>
</protein>
<proteinExistence type="predicted"/>
<name>A0A382YYM1_9ZZZZ</name>
<dbReference type="EMBL" id="UINC01179606">
    <property type="protein sequence ID" value="SVD88367.1"/>
    <property type="molecule type" value="Genomic_DNA"/>
</dbReference>
<evidence type="ECO:0000313" key="1">
    <source>
        <dbReference type="EMBL" id="SVD88367.1"/>
    </source>
</evidence>